<feature type="signal peptide" evidence="2">
    <location>
        <begin position="1"/>
        <end position="20"/>
    </location>
</feature>
<feature type="region of interest" description="Disordered" evidence="1">
    <location>
        <begin position="114"/>
        <end position="144"/>
    </location>
</feature>
<evidence type="ECO:0000313" key="4">
    <source>
        <dbReference type="Proteomes" id="UP000316855"/>
    </source>
</evidence>
<accession>A0A517VJ00</accession>
<organism evidence="3 4">
    <name type="scientific">Gimesia algae</name>
    <dbReference type="NCBI Taxonomy" id="2527971"/>
    <lineage>
        <taxon>Bacteria</taxon>
        <taxon>Pseudomonadati</taxon>
        <taxon>Planctomycetota</taxon>
        <taxon>Planctomycetia</taxon>
        <taxon>Planctomycetales</taxon>
        <taxon>Planctomycetaceae</taxon>
        <taxon>Gimesia</taxon>
    </lineage>
</organism>
<feature type="compositionally biased region" description="Basic and acidic residues" evidence="1">
    <location>
        <begin position="55"/>
        <end position="69"/>
    </location>
</feature>
<gene>
    <name evidence="3" type="ORF">Pan161_46470</name>
</gene>
<feature type="chain" id="PRO_5021943731" evidence="2">
    <location>
        <begin position="21"/>
        <end position="144"/>
    </location>
</feature>
<keyword evidence="2" id="KW-0732">Signal</keyword>
<sequence precursor="true">MIARLFAIFMVLSYVTPSLVADEVIRQGVKAKLHRNSIQISELKVIDQPVVTKKFNGEKSPRSGKESHKVPVQTFTFPSSRQKSQVRSSIGYAPDFQYRCPRAWSALRREINRSAEYDRRQSRKQNQLPLHGGALISRASQKQP</sequence>
<evidence type="ECO:0000313" key="3">
    <source>
        <dbReference type="EMBL" id="QDT92975.1"/>
    </source>
</evidence>
<keyword evidence="4" id="KW-1185">Reference proteome</keyword>
<dbReference type="KEGG" id="gax:Pan161_46470"/>
<protein>
    <submittedName>
        <fullName evidence="3">Uncharacterized protein</fullName>
    </submittedName>
</protein>
<feature type="compositionally biased region" description="Polar residues" evidence="1">
    <location>
        <begin position="73"/>
        <end position="88"/>
    </location>
</feature>
<reference evidence="3 4" key="1">
    <citation type="submission" date="2019-02" db="EMBL/GenBank/DDBJ databases">
        <title>Deep-cultivation of Planctomycetes and their phenomic and genomic characterization uncovers novel biology.</title>
        <authorList>
            <person name="Wiegand S."/>
            <person name="Jogler M."/>
            <person name="Boedeker C."/>
            <person name="Pinto D."/>
            <person name="Vollmers J."/>
            <person name="Rivas-Marin E."/>
            <person name="Kohn T."/>
            <person name="Peeters S.H."/>
            <person name="Heuer A."/>
            <person name="Rast P."/>
            <person name="Oberbeckmann S."/>
            <person name="Bunk B."/>
            <person name="Jeske O."/>
            <person name="Meyerdierks A."/>
            <person name="Storesund J.E."/>
            <person name="Kallscheuer N."/>
            <person name="Luecker S."/>
            <person name="Lage O.M."/>
            <person name="Pohl T."/>
            <person name="Merkel B.J."/>
            <person name="Hornburger P."/>
            <person name="Mueller R.-W."/>
            <person name="Bruemmer F."/>
            <person name="Labrenz M."/>
            <person name="Spormann A.M."/>
            <person name="Op den Camp H."/>
            <person name="Overmann J."/>
            <person name="Amann R."/>
            <person name="Jetten M.S.M."/>
            <person name="Mascher T."/>
            <person name="Medema M.H."/>
            <person name="Devos D.P."/>
            <person name="Kaster A.-K."/>
            <person name="Ovreas L."/>
            <person name="Rohde M."/>
            <person name="Galperin M.Y."/>
            <person name="Jogler C."/>
        </authorList>
    </citation>
    <scope>NUCLEOTIDE SEQUENCE [LARGE SCALE GENOMIC DNA]</scope>
    <source>
        <strain evidence="3 4">Pan161</strain>
    </source>
</reference>
<proteinExistence type="predicted"/>
<dbReference type="Proteomes" id="UP000316855">
    <property type="component" value="Chromosome"/>
</dbReference>
<evidence type="ECO:0000256" key="2">
    <source>
        <dbReference type="SAM" id="SignalP"/>
    </source>
</evidence>
<dbReference type="EMBL" id="CP036343">
    <property type="protein sequence ID" value="QDT92975.1"/>
    <property type="molecule type" value="Genomic_DNA"/>
</dbReference>
<evidence type="ECO:0000256" key="1">
    <source>
        <dbReference type="SAM" id="MobiDB-lite"/>
    </source>
</evidence>
<name>A0A517VJ00_9PLAN</name>
<dbReference type="AlphaFoldDB" id="A0A517VJ00"/>
<feature type="region of interest" description="Disordered" evidence="1">
    <location>
        <begin position="55"/>
        <end position="88"/>
    </location>
</feature>